<organism evidence="1 2">
    <name type="scientific">Candidatus Aphodocola excrementigallinarum</name>
    <dbReference type="NCBI Taxonomy" id="2840670"/>
    <lineage>
        <taxon>Bacteria</taxon>
        <taxon>Bacillati</taxon>
        <taxon>Bacillota</taxon>
        <taxon>Bacilli</taxon>
        <taxon>Candidatus Aphodocola</taxon>
    </lineage>
</organism>
<evidence type="ECO:0008006" key="3">
    <source>
        <dbReference type="Google" id="ProtNLM"/>
    </source>
</evidence>
<dbReference type="Proteomes" id="UP000824074">
    <property type="component" value="Unassembled WGS sequence"/>
</dbReference>
<name>A0A9D1LIW5_9FIRM</name>
<comment type="caution">
    <text evidence="1">The sequence shown here is derived from an EMBL/GenBank/DDBJ whole genome shotgun (WGS) entry which is preliminary data.</text>
</comment>
<reference evidence="1" key="2">
    <citation type="journal article" date="2021" name="PeerJ">
        <title>Extensive microbial diversity within the chicken gut microbiome revealed by metagenomics and culture.</title>
        <authorList>
            <person name="Gilroy R."/>
            <person name="Ravi A."/>
            <person name="Getino M."/>
            <person name="Pursley I."/>
            <person name="Horton D.L."/>
            <person name="Alikhan N.F."/>
            <person name="Baker D."/>
            <person name="Gharbi K."/>
            <person name="Hall N."/>
            <person name="Watson M."/>
            <person name="Adriaenssens E.M."/>
            <person name="Foster-Nyarko E."/>
            <person name="Jarju S."/>
            <person name="Secka A."/>
            <person name="Antonio M."/>
            <person name="Oren A."/>
            <person name="Chaudhuri R.R."/>
            <person name="La Ragione R."/>
            <person name="Hildebrand F."/>
            <person name="Pallen M.J."/>
        </authorList>
    </citation>
    <scope>NUCLEOTIDE SEQUENCE</scope>
    <source>
        <strain evidence="1">CHK193-30670</strain>
    </source>
</reference>
<evidence type="ECO:0000313" key="2">
    <source>
        <dbReference type="Proteomes" id="UP000824074"/>
    </source>
</evidence>
<gene>
    <name evidence="1" type="ORF">IAB68_03215</name>
</gene>
<dbReference type="AlphaFoldDB" id="A0A9D1LIW5"/>
<dbReference type="SUPFAM" id="SSF52833">
    <property type="entry name" value="Thioredoxin-like"/>
    <property type="match status" value="2"/>
</dbReference>
<evidence type="ECO:0000313" key="1">
    <source>
        <dbReference type="EMBL" id="HIU40287.1"/>
    </source>
</evidence>
<reference evidence="1" key="1">
    <citation type="submission" date="2020-10" db="EMBL/GenBank/DDBJ databases">
        <authorList>
            <person name="Gilroy R."/>
        </authorList>
    </citation>
    <scope>NUCLEOTIDE SEQUENCE</scope>
    <source>
        <strain evidence="1">CHK193-30670</strain>
    </source>
</reference>
<proteinExistence type="predicted"/>
<accession>A0A9D1LIW5</accession>
<dbReference type="Gene3D" id="3.40.30.10">
    <property type="entry name" value="Glutaredoxin"/>
    <property type="match status" value="2"/>
</dbReference>
<dbReference type="EMBL" id="DVMT01000032">
    <property type="protein sequence ID" value="HIU40287.1"/>
    <property type="molecule type" value="Genomic_DNA"/>
</dbReference>
<sequence>MTKKIIKILILLILLIALVILVVNLSKKDKKFYLEDKYYEEAKINEIDENKLESLINNKESFVVFVYQPMCITSSSFNELLNEFTNKYNMTIYMIPFSSIKDTNLEKYVKYYPSFVIFNKGKVADYLEADSDDDTKCYENLPDFEDWFFSYVLLKYDNNATTTTTTTKNTLSYTKDDVKIDNISKDEGKVNIYFFYGRECPHCEEEFSFFDEIENEYSKYYNLYTFEVWHDEYNSNLLKIFSNTMGSEVSAVPYTIIGNNVIRGFDESSKNAIKNAIKESYNNDYDVYFDKVLKEAK</sequence>
<protein>
    <recommendedName>
        <fullName evidence="3">Thioredoxin domain-containing protein</fullName>
    </recommendedName>
</protein>
<dbReference type="InterPro" id="IPR036249">
    <property type="entry name" value="Thioredoxin-like_sf"/>
</dbReference>